<name>A0ABN4JLP9_9BURK</name>
<protein>
    <recommendedName>
        <fullName evidence="1">DUF4440 domain-containing protein</fullName>
    </recommendedName>
</protein>
<dbReference type="SUPFAM" id="SSF54427">
    <property type="entry name" value="NTF2-like"/>
    <property type="match status" value="1"/>
</dbReference>
<dbReference type="RefSeq" id="WP_058378865.1">
    <property type="nucleotide sequence ID" value="NZ_CP013480.3"/>
</dbReference>
<accession>A0ABN4JLP9</accession>
<proteinExistence type="predicted"/>
<dbReference type="Pfam" id="PF14534">
    <property type="entry name" value="DUF4440"/>
    <property type="match status" value="1"/>
</dbReference>
<evidence type="ECO:0000313" key="3">
    <source>
        <dbReference type="Proteomes" id="UP000060277"/>
    </source>
</evidence>
<sequence>MSKTESHEDIAAVELAEHALARAHLDLTAGLDVIESLLHPDYVIIQPGGVMETKADVLASYRTGTRHWDTAQVDQLRSTQYGETIIVVGRWCASGHHGATWFDYQARFVSVWIKTVRGWQNITYQSTEIERR</sequence>
<evidence type="ECO:0000313" key="2">
    <source>
        <dbReference type="EMBL" id="ALS61955.1"/>
    </source>
</evidence>
<dbReference type="InterPro" id="IPR032710">
    <property type="entry name" value="NTF2-like_dom_sf"/>
</dbReference>
<organism evidence="2 3">
    <name type="scientific">Pandoraea norimbergensis</name>
    <dbReference type="NCBI Taxonomy" id="93219"/>
    <lineage>
        <taxon>Bacteria</taxon>
        <taxon>Pseudomonadati</taxon>
        <taxon>Pseudomonadota</taxon>
        <taxon>Betaproteobacteria</taxon>
        <taxon>Burkholderiales</taxon>
        <taxon>Burkholderiaceae</taxon>
        <taxon>Pandoraea</taxon>
    </lineage>
</organism>
<dbReference type="Gene3D" id="3.10.450.50">
    <property type="match status" value="1"/>
</dbReference>
<keyword evidence="3" id="KW-1185">Reference proteome</keyword>
<dbReference type="EMBL" id="CP013480">
    <property type="protein sequence ID" value="ALS61955.1"/>
    <property type="molecule type" value="Genomic_DNA"/>
</dbReference>
<dbReference type="Proteomes" id="UP000060277">
    <property type="component" value="Chromosome"/>
</dbReference>
<feature type="domain" description="DUF4440" evidence="1">
    <location>
        <begin position="29"/>
        <end position="120"/>
    </location>
</feature>
<evidence type="ECO:0000259" key="1">
    <source>
        <dbReference type="Pfam" id="PF14534"/>
    </source>
</evidence>
<reference evidence="3" key="1">
    <citation type="submission" date="2015-12" db="EMBL/GenBank/DDBJ databases">
        <title>Complete genome sequence of Pandoraea norimbergensis DSM 11628.</title>
        <authorList>
            <person name="Ee R."/>
            <person name="Lim Y.-L."/>
            <person name="Yong D."/>
            <person name="Yin W.-F."/>
            <person name="Chan K.-G."/>
        </authorList>
    </citation>
    <scope>NUCLEOTIDE SEQUENCE [LARGE SCALE GENOMIC DNA]</scope>
    <source>
        <strain evidence="3">DSM 11628</strain>
    </source>
</reference>
<gene>
    <name evidence="2" type="ORF">AT302_21410</name>
</gene>
<dbReference type="InterPro" id="IPR027843">
    <property type="entry name" value="DUF4440"/>
</dbReference>